<evidence type="ECO:0000313" key="1">
    <source>
        <dbReference type="WBParaSite" id="SSTP_0000487900.1"/>
    </source>
</evidence>
<reference evidence="1" key="1">
    <citation type="submission" date="2015-08" db="UniProtKB">
        <authorList>
            <consortium name="WormBaseParasite"/>
        </authorList>
    </citation>
    <scope>IDENTIFICATION</scope>
</reference>
<proteinExistence type="predicted"/>
<accession>A0A0K0E5U6</accession>
<organism evidence="1">
    <name type="scientific">Strongyloides stercoralis</name>
    <name type="common">Threadworm</name>
    <dbReference type="NCBI Taxonomy" id="6248"/>
    <lineage>
        <taxon>Eukaryota</taxon>
        <taxon>Metazoa</taxon>
        <taxon>Ecdysozoa</taxon>
        <taxon>Nematoda</taxon>
        <taxon>Chromadorea</taxon>
        <taxon>Rhabditida</taxon>
        <taxon>Tylenchina</taxon>
        <taxon>Panagrolaimomorpha</taxon>
        <taxon>Strongyloidoidea</taxon>
        <taxon>Strongyloididae</taxon>
        <taxon>Strongyloides</taxon>
    </lineage>
</organism>
<name>A0A0K0E5U6_STRER</name>
<dbReference type="WBParaSite" id="SSTP_0000487900.1">
    <property type="protein sequence ID" value="SSTP_0000487900.1"/>
    <property type="gene ID" value="SSTP_0000487900"/>
</dbReference>
<dbReference type="AlphaFoldDB" id="A0A0K0E5U6"/>
<sequence>MEAVVGRIGGCCSTGAESKIRQLFSFGRNLFRIYASYDNVFRQLFNWNGIWSMKALLKRIGDCCFTGVKLGTVRIF</sequence>
<protein>
    <submittedName>
        <fullName evidence="1">Uncharacterized protein</fullName>
    </submittedName>
</protein>